<keyword evidence="6" id="KW-0472">Membrane</keyword>
<dbReference type="GO" id="GO:0046872">
    <property type="term" value="F:metal ion binding"/>
    <property type="evidence" value="ECO:0007669"/>
    <property type="project" value="UniProtKB-KW"/>
</dbReference>
<feature type="unsure residue" description="E or Q" evidence="10">
    <location>
        <position position="197"/>
    </location>
</feature>
<evidence type="ECO:0000256" key="7">
    <source>
        <dbReference type="SAM" id="MobiDB-lite"/>
    </source>
</evidence>
<dbReference type="InterPro" id="IPR028082">
    <property type="entry name" value="Peripla_BP_I"/>
</dbReference>
<evidence type="ECO:0000256" key="8">
    <source>
        <dbReference type="SAM" id="SignalP"/>
    </source>
</evidence>
<evidence type="ECO:0000256" key="1">
    <source>
        <dbReference type="ARBA" id="ARBA00004370"/>
    </source>
</evidence>
<evidence type="ECO:0000256" key="2">
    <source>
        <dbReference type="ARBA" id="ARBA00022692"/>
    </source>
</evidence>
<keyword evidence="5" id="KW-1133">Transmembrane helix</keyword>
<keyword evidence="4" id="KW-0378">Hydrolase</keyword>
<dbReference type="AlphaFoldDB" id="A0A061SN98"/>
<dbReference type="PROSITE" id="PS51845">
    <property type="entry name" value="PDEASE_I_2"/>
    <property type="match status" value="1"/>
</dbReference>
<dbReference type="Gene3D" id="1.10.1300.10">
    <property type="entry name" value="3'5'-cyclic nucleotide phosphodiesterase, catalytic domain"/>
    <property type="match status" value="1"/>
</dbReference>
<feature type="signal peptide" evidence="8">
    <location>
        <begin position="1"/>
        <end position="18"/>
    </location>
</feature>
<sequence length="1059" mass="116997">MWSWTLYFIFAMVQLCLSLSMYVNLCVVVPGHTGTSTPEVQLPSTSCEIVKTLIQQAKRDVKTRNCTLLGQDCVILPSQISVEDISSEVIQVPPGSKAKFLEAVSHCKRNGHQTVLGTVTHIEHYWSDLVDYYGMAAIGYSAAVAGELGQAVHGGSASNWFLASYRTDAVAALLRRLGVGEVSILYQWVAQGNAVREILEKSAIHVALVSAGIEPTCKSISAAFDALEQLPSQVVLLLFDERTDVLRCIPSEASLRGFDRADTLWIDIQGTLQEMARLGDDRASLDFSSRLLSVDASAPEPSETFEAHMMERLAEIFPRSPVSSGTASAFPAQDRAALLSMAATIYDAVWAAALAWSQAARNAPKGANATPRDVALQIAKVSFQGASGKASWSFRGRRLLKDVAVHFLKPWAEVADTESPLGVGVVGMWTVAEGLQMESDHACYRRRALLEAGPDSECSSCTREIWLSCIGTTAGLLCLQLLAYFTFSVVRKRQGCKLDSMQRSDHKVAEHGIDLRSPLAKILEFLETYEKGRVFRRPTRETARNLRHLVMANSHRLAKPADLVSQLSCDGSYSQDVVSYIASTTQGDGESRRLTNDWDMQIPSSRLHSFDLRMTTSPDLPGSFSGFHVRRQPSFGKESGRLHIDPAHSFTSILERRNSSRSFLPDEDESAPGSSTKRLLGGPRAAPRRSRSFNSVIEQSSHLKDLKDIPGEIIATLGRDTAADFISSSSPLRQCRNPLVLVVKAGIEALHLGKLLRHRQAAIKLLNFASFIEEGYPDEGFHCKLHAADVTNRFITIIEDSGIAYSNSWVRLAAVIAAAVHDYQHPQMTNSFLVVQEDHIAQQFNDQAVAENFSLREGLNLLKQDDLDFISAACLNTQNRKDSDLVAIEARNRKLRQTFRKTVIQTVLATDMARHFDVLGCFNANVASDSNLRSKRDGTAKWNVMTESQQLLTLQVAIKVADLGHCALPFPQHQEWVMRLQEEMFSQGDVEKSNALDVSPMMDRDKGGVCSPESQVGFFEVIVLPLFTAWVEVFPENYYLLQQAKANHSQWQAMMNTAL</sequence>
<evidence type="ECO:0000256" key="6">
    <source>
        <dbReference type="ARBA" id="ARBA00023136"/>
    </source>
</evidence>
<name>A0A061SN98_9CHLO</name>
<gene>
    <name evidence="10" type="ORF">TSPGSL018_1613</name>
</gene>
<keyword evidence="8" id="KW-0732">Signal</keyword>
<dbReference type="GO" id="GO:0016020">
    <property type="term" value="C:membrane"/>
    <property type="evidence" value="ECO:0007669"/>
    <property type="project" value="UniProtKB-SubCell"/>
</dbReference>
<keyword evidence="2" id="KW-0812">Transmembrane</keyword>
<keyword evidence="3" id="KW-0479">Metal-binding</keyword>
<feature type="region of interest" description="Disordered" evidence="7">
    <location>
        <begin position="661"/>
        <end position="692"/>
    </location>
</feature>
<dbReference type="Pfam" id="PF00233">
    <property type="entry name" value="PDEase_I"/>
    <property type="match status" value="1"/>
</dbReference>
<dbReference type="GO" id="GO:0004114">
    <property type="term" value="F:3',5'-cyclic-nucleotide phosphodiesterase activity"/>
    <property type="evidence" value="ECO:0007669"/>
    <property type="project" value="InterPro"/>
</dbReference>
<feature type="domain" description="PDEase" evidence="9">
    <location>
        <begin position="695"/>
        <end position="1058"/>
    </location>
</feature>
<evidence type="ECO:0000256" key="4">
    <source>
        <dbReference type="ARBA" id="ARBA00022801"/>
    </source>
</evidence>
<dbReference type="PANTHER" id="PTHR11347">
    <property type="entry name" value="CYCLIC NUCLEOTIDE PHOSPHODIESTERASE"/>
    <property type="match status" value="1"/>
</dbReference>
<reference evidence="10" key="1">
    <citation type="submission" date="2014-05" db="EMBL/GenBank/DDBJ databases">
        <title>The transcriptome of the halophilic microalga Tetraselmis sp. GSL018 isolated from the Great Salt Lake, Utah.</title>
        <authorList>
            <person name="Jinkerson R.E."/>
            <person name="D'Adamo S."/>
            <person name="Posewitz M.C."/>
        </authorList>
    </citation>
    <scope>NUCLEOTIDE SEQUENCE</scope>
    <source>
        <strain evidence="10">GSL018</strain>
    </source>
</reference>
<comment type="subcellular location">
    <subcellularLocation>
        <location evidence="1">Membrane</location>
    </subcellularLocation>
</comment>
<feature type="chain" id="PRO_5001606271" evidence="8">
    <location>
        <begin position="19"/>
        <end position="1059"/>
    </location>
</feature>
<proteinExistence type="predicted"/>
<dbReference type="InterPro" id="IPR001828">
    <property type="entry name" value="ANF_lig-bd_rcpt"/>
</dbReference>
<dbReference type="SUPFAM" id="SSF109604">
    <property type="entry name" value="HD-domain/PDEase-like"/>
    <property type="match status" value="1"/>
</dbReference>
<evidence type="ECO:0000256" key="3">
    <source>
        <dbReference type="ARBA" id="ARBA00022723"/>
    </source>
</evidence>
<dbReference type="SUPFAM" id="SSF53822">
    <property type="entry name" value="Periplasmic binding protein-like I"/>
    <property type="match status" value="1"/>
</dbReference>
<dbReference type="Pfam" id="PF01094">
    <property type="entry name" value="ANF_receptor"/>
    <property type="match status" value="1"/>
</dbReference>
<evidence type="ECO:0000256" key="5">
    <source>
        <dbReference type="ARBA" id="ARBA00022989"/>
    </source>
</evidence>
<dbReference type="InterPro" id="IPR002073">
    <property type="entry name" value="PDEase_catalytic_dom"/>
</dbReference>
<protein>
    <submittedName>
        <fullName evidence="10">3-cyclic-nucleotide phosphodiesterase</fullName>
    </submittedName>
</protein>
<dbReference type="EMBL" id="GBEZ01000729">
    <property type="protein sequence ID" value="JAC84176.1"/>
    <property type="molecule type" value="Transcribed_RNA"/>
</dbReference>
<evidence type="ECO:0000313" key="10">
    <source>
        <dbReference type="EMBL" id="JAC84176.1"/>
    </source>
</evidence>
<dbReference type="GO" id="GO:0007165">
    <property type="term" value="P:signal transduction"/>
    <property type="evidence" value="ECO:0007669"/>
    <property type="project" value="InterPro"/>
</dbReference>
<accession>A0A061SN98</accession>
<dbReference type="InterPro" id="IPR036971">
    <property type="entry name" value="PDEase_catalytic_dom_sf"/>
</dbReference>
<organism evidence="10">
    <name type="scientific">Tetraselmis sp. GSL018</name>
    <dbReference type="NCBI Taxonomy" id="582737"/>
    <lineage>
        <taxon>Eukaryota</taxon>
        <taxon>Viridiplantae</taxon>
        <taxon>Chlorophyta</taxon>
        <taxon>core chlorophytes</taxon>
        <taxon>Chlorodendrophyceae</taxon>
        <taxon>Chlorodendrales</taxon>
        <taxon>Chlorodendraceae</taxon>
        <taxon>Tetraselmis</taxon>
    </lineage>
</organism>
<evidence type="ECO:0000259" key="9">
    <source>
        <dbReference type="PROSITE" id="PS51845"/>
    </source>
</evidence>